<dbReference type="PANTHER" id="PTHR37017">
    <property type="entry name" value="AB HYDROLASE-1 DOMAIN-CONTAINING PROTEIN-RELATED"/>
    <property type="match status" value="1"/>
</dbReference>
<dbReference type="OrthoDB" id="9773549at2"/>
<protein>
    <submittedName>
        <fullName evidence="2">Alpha/beta hydrolase</fullName>
    </submittedName>
</protein>
<organism evidence="2 3">
    <name type="scientific">Aeromicrobium terrae</name>
    <dbReference type="NCBI Taxonomy" id="2498846"/>
    <lineage>
        <taxon>Bacteria</taxon>
        <taxon>Bacillati</taxon>
        <taxon>Actinomycetota</taxon>
        <taxon>Actinomycetes</taxon>
        <taxon>Propionibacteriales</taxon>
        <taxon>Nocardioidaceae</taxon>
        <taxon>Aeromicrobium</taxon>
    </lineage>
</organism>
<evidence type="ECO:0000259" key="1">
    <source>
        <dbReference type="Pfam" id="PF12697"/>
    </source>
</evidence>
<evidence type="ECO:0000313" key="2">
    <source>
        <dbReference type="EMBL" id="TXL62860.1"/>
    </source>
</evidence>
<dbReference type="Gene3D" id="3.40.50.1820">
    <property type="entry name" value="alpha/beta hydrolase"/>
    <property type="match status" value="1"/>
</dbReference>
<accession>A0A5C8NP40</accession>
<dbReference type="Proteomes" id="UP000321571">
    <property type="component" value="Unassembled WGS sequence"/>
</dbReference>
<reference evidence="2 3" key="1">
    <citation type="submission" date="2019-06" db="EMBL/GenBank/DDBJ databases">
        <title>Aeromicrobium sp. nov., isolated from a maize field.</title>
        <authorList>
            <person name="Lin S.-Y."/>
            <person name="Tsai C.-F."/>
            <person name="Young C.-C."/>
        </authorList>
    </citation>
    <scope>NUCLEOTIDE SEQUENCE [LARGE SCALE GENOMIC DNA]</scope>
    <source>
        <strain evidence="2 3">CC-CFT486</strain>
    </source>
</reference>
<dbReference type="SUPFAM" id="SSF53474">
    <property type="entry name" value="alpha/beta-Hydrolases"/>
    <property type="match status" value="1"/>
</dbReference>
<dbReference type="AlphaFoldDB" id="A0A5C8NP40"/>
<dbReference type="InterPro" id="IPR000073">
    <property type="entry name" value="AB_hydrolase_1"/>
</dbReference>
<evidence type="ECO:0000313" key="3">
    <source>
        <dbReference type="Proteomes" id="UP000321571"/>
    </source>
</evidence>
<comment type="caution">
    <text evidence="2">The sequence shown here is derived from an EMBL/GenBank/DDBJ whole genome shotgun (WGS) entry which is preliminary data.</text>
</comment>
<dbReference type="Pfam" id="PF12697">
    <property type="entry name" value="Abhydrolase_6"/>
    <property type="match status" value="1"/>
</dbReference>
<dbReference type="EMBL" id="VDUX01000001">
    <property type="protein sequence ID" value="TXL62860.1"/>
    <property type="molecule type" value="Genomic_DNA"/>
</dbReference>
<sequence>MASFVLVPGFWLDASSWDEVVPLLEAAGHDVTALTLPGTQSRDADRSQVTLSDHVEAVLGAIDAAGGPVVLVGSSFAGTLVTIASEERADQVTLAVYVDALPKAVTASDQPAGADVELTWDELTETEQRDLSPELRAHIESVAVPYPARVVREGWDLSGERRFGVRSLVVATGFDQAQLDEWRRDYPDDLADLDRFTDLTVVELPTSHWPQLSKPDDLVRIILDVLSTSSRTGG</sequence>
<dbReference type="GO" id="GO:0016787">
    <property type="term" value="F:hydrolase activity"/>
    <property type="evidence" value="ECO:0007669"/>
    <property type="project" value="UniProtKB-KW"/>
</dbReference>
<dbReference type="InterPro" id="IPR052897">
    <property type="entry name" value="Sec-Metab_Biosynth_Hydrolase"/>
</dbReference>
<gene>
    <name evidence="2" type="ORF">FHP06_01030</name>
</gene>
<keyword evidence="3" id="KW-1185">Reference proteome</keyword>
<name>A0A5C8NP40_9ACTN</name>
<dbReference type="PANTHER" id="PTHR37017:SF11">
    <property type="entry name" value="ESTERASE_LIPASE_THIOESTERASE DOMAIN-CONTAINING PROTEIN"/>
    <property type="match status" value="1"/>
</dbReference>
<keyword evidence="2" id="KW-0378">Hydrolase</keyword>
<feature type="domain" description="AB hydrolase-1" evidence="1">
    <location>
        <begin position="4"/>
        <end position="220"/>
    </location>
</feature>
<proteinExistence type="predicted"/>
<dbReference type="InterPro" id="IPR029058">
    <property type="entry name" value="AB_hydrolase_fold"/>
</dbReference>
<dbReference type="RefSeq" id="WP_147682949.1">
    <property type="nucleotide sequence ID" value="NZ_VDUX01000001.1"/>
</dbReference>